<feature type="compositionally biased region" description="Basic residues" evidence="1">
    <location>
        <begin position="56"/>
        <end position="66"/>
    </location>
</feature>
<reference evidence="2" key="1">
    <citation type="journal article" date="2020" name="Cell">
        <title>Large-Scale Comparative Analyses of Tick Genomes Elucidate Their Genetic Diversity and Vector Capacities.</title>
        <authorList>
            <consortium name="Tick Genome and Microbiome Consortium (TIGMIC)"/>
            <person name="Jia N."/>
            <person name="Wang J."/>
            <person name="Shi W."/>
            <person name="Du L."/>
            <person name="Sun Y."/>
            <person name="Zhan W."/>
            <person name="Jiang J.F."/>
            <person name="Wang Q."/>
            <person name="Zhang B."/>
            <person name="Ji P."/>
            <person name="Bell-Sakyi L."/>
            <person name="Cui X.M."/>
            <person name="Yuan T.T."/>
            <person name="Jiang B.G."/>
            <person name="Yang W.F."/>
            <person name="Lam T.T."/>
            <person name="Chang Q.C."/>
            <person name="Ding S.J."/>
            <person name="Wang X.J."/>
            <person name="Zhu J.G."/>
            <person name="Ruan X.D."/>
            <person name="Zhao L."/>
            <person name="Wei J.T."/>
            <person name="Ye R.Z."/>
            <person name="Que T.C."/>
            <person name="Du C.H."/>
            <person name="Zhou Y.H."/>
            <person name="Cheng J.X."/>
            <person name="Dai P.F."/>
            <person name="Guo W.B."/>
            <person name="Han X.H."/>
            <person name="Huang E.J."/>
            <person name="Li L.F."/>
            <person name="Wei W."/>
            <person name="Gao Y.C."/>
            <person name="Liu J.Z."/>
            <person name="Shao H.Z."/>
            <person name="Wang X."/>
            <person name="Wang C.C."/>
            <person name="Yang T.C."/>
            <person name="Huo Q.B."/>
            <person name="Li W."/>
            <person name="Chen H.Y."/>
            <person name="Chen S.E."/>
            <person name="Zhou L.G."/>
            <person name="Ni X.B."/>
            <person name="Tian J.H."/>
            <person name="Sheng Y."/>
            <person name="Liu T."/>
            <person name="Pan Y.S."/>
            <person name="Xia L.Y."/>
            <person name="Li J."/>
            <person name="Zhao F."/>
            <person name="Cao W.C."/>
        </authorList>
    </citation>
    <scope>NUCLEOTIDE SEQUENCE</scope>
    <source>
        <strain evidence="2">Rsan-2018</strain>
    </source>
</reference>
<dbReference type="Proteomes" id="UP000821837">
    <property type="component" value="Chromosome 5"/>
</dbReference>
<comment type="caution">
    <text evidence="2">The sequence shown here is derived from an EMBL/GenBank/DDBJ whole genome shotgun (WGS) entry which is preliminary data.</text>
</comment>
<keyword evidence="3" id="KW-1185">Reference proteome</keyword>
<dbReference type="EMBL" id="JABSTV010001251">
    <property type="protein sequence ID" value="KAH7952363.1"/>
    <property type="molecule type" value="Genomic_DNA"/>
</dbReference>
<feature type="compositionally biased region" description="Basic and acidic residues" evidence="1">
    <location>
        <begin position="89"/>
        <end position="106"/>
    </location>
</feature>
<dbReference type="AlphaFoldDB" id="A0A9D4PT23"/>
<accession>A0A9D4PT23</accession>
<sequence length="106" mass="11082">MTPNSSTMGKISVWTPSMSATTGIFVVCWSRCRLLSAKHARGAGCVAAPKMLHPRAGRFKGSRHRGSTLPAPATIEDGGAGGAAVPSGIEDRGAAHREKVQKVQRT</sequence>
<protein>
    <submittedName>
        <fullName evidence="2">Uncharacterized protein</fullName>
    </submittedName>
</protein>
<reference evidence="2" key="2">
    <citation type="submission" date="2021-09" db="EMBL/GenBank/DDBJ databases">
        <authorList>
            <person name="Jia N."/>
            <person name="Wang J."/>
            <person name="Shi W."/>
            <person name="Du L."/>
            <person name="Sun Y."/>
            <person name="Zhan W."/>
            <person name="Jiang J."/>
            <person name="Wang Q."/>
            <person name="Zhang B."/>
            <person name="Ji P."/>
            <person name="Sakyi L.B."/>
            <person name="Cui X."/>
            <person name="Yuan T."/>
            <person name="Jiang B."/>
            <person name="Yang W."/>
            <person name="Lam T.T.-Y."/>
            <person name="Chang Q."/>
            <person name="Ding S."/>
            <person name="Wang X."/>
            <person name="Zhu J."/>
            <person name="Ruan X."/>
            <person name="Zhao L."/>
            <person name="Wei J."/>
            <person name="Que T."/>
            <person name="Du C."/>
            <person name="Cheng J."/>
            <person name="Dai P."/>
            <person name="Han X."/>
            <person name="Huang E."/>
            <person name="Gao Y."/>
            <person name="Liu J."/>
            <person name="Shao H."/>
            <person name="Ye R."/>
            <person name="Li L."/>
            <person name="Wei W."/>
            <person name="Wang X."/>
            <person name="Wang C."/>
            <person name="Huo Q."/>
            <person name="Li W."/>
            <person name="Guo W."/>
            <person name="Chen H."/>
            <person name="Chen S."/>
            <person name="Zhou L."/>
            <person name="Zhou L."/>
            <person name="Ni X."/>
            <person name="Tian J."/>
            <person name="Zhou Y."/>
            <person name="Sheng Y."/>
            <person name="Liu T."/>
            <person name="Pan Y."/>
            <person name="Xia L."/>
            <person name="Li J."/>
            <person name="Zhao F."/>
            <person name="Cao W."/>
        </authorList>
    </citation>
    <scope>NUCLEOTIDE SEQUENCE</scope>
    <source>
        <strain evidence="2">Rsan-2018</strain>
        <tissue evidence="2">Larvae</tissue>
    </source>
</reference>
<name>A0A9D4PT23_RHISA</name>
<feature type="region of interest" description="Disordered" evidence="1">
    <location>
        <begin position="56"/>
        <end position="106"/>
    </location>
</feature>
<evidence type="ECO:0000256" key="1">
    <source>
        <dbReference type="SAM" id="MobiDB-lite"/>
    </source>
</evidence>
<evidence type="ECO:0000313" key="3">
    <source>
        <dbReference type="Proteomes" id="UP000821837"/>
    </source>
</evidence>
<gene>
    <name evidence="2" type="ORF">HPB52_022037</name>
</gene>
<organism evidence="2 3">
    <name type="scientific">Rhipicephalus sanguineus</name>
    <name type="common">Brown dog tick</name>
    <name type="synonym">Ixodes sanguineus</name>
    <dbReference type="NCBI Taxonomy" id="34632"/>
    <lineage>
        <taxon>Eukaryota</taxon>
        <taxon>Metazoa</taxon>
        <taxon>Ecdysozoa</taxon>
        <taxon>Arthropoda</taxon>
        <taxon>Chelicerata</taxon>
        <taxon>Arachnida</taxon>
        <taxon>Acari</taxon>
        <taxon>Parasitiformes</taxon>
        <taxon>Ixodida</taxon>
        <taxon>Ixodoidea</taxon>
        <taxon>Ixodidae</taxon>
        <taxon>Rhipicephalinae</taxon>
        <taxon>Rhipicephalus</taxon>
        <taxon>Rhipicephalus</taxon>
    </lineage>
</organism>
<proteinExistence type="predicted"/>
<evidence type="ECO:0000313" key="2">
    <source>
        <dbReference type="EMBL" id="KAH7952363.1"/>
    </source>
</evidence>